<sequence length="51" mass="5706">MFTEWWKLVDSHGTKNLNHPFLVVVFLPLLTLIAAPCFCSSLPSPTSLFVS</sequence>
<keyword evidence="1" id="KW-1133">Transmembrane helix</keyword>
<organism evidence="2 3">
    <name type="scientific">Absidia repens</name>
    <dbReference type="NCBI Taxonomy" id="90262"/>
    <lineage>
        <taxon>Eukaryota</taxon>
        <taxon>Fungi</taxon>
        <taxon>Fungi incertae sedis</taxon>
        <taxon>Mucoromycota</taxon>
        <taxon>Mucoromycotina</taxon>
        <taxon>Mucoromycetes</taxon>
        <taxon>Mucorales</taxon>
        <taxon>Cunninghamellaceae</taxon>
        <taxon>Absidia</taxon>
    </lineage>
</organism>
<feature type="transmembrane region" description="Helical" evidence="1">
    <location>
        <begin position="21"/>
        <end position="43"/>
    </location>
</feature>
<proteinExistence type="predicted"/>
<accession>A0A1X2I1W2</accession>
<evidence type="ECO:0000313" key="2">
    <source>
        <dbReference type="EMBL" id="ORZ07618.1"/>
    </source>
</evidence>
<name>A0A1X2I1W2_9FUNG</name>
<dbReference type="OrthoDB" id="2967263at2759"/>
<protein>
    <submittedName>
        <fullName evidence="2">Uncharacterized protein</fullName>
    </submittedName>
</protein>
<keyword evidence="1" id="KW-0812">Transmembrane</keyword>
<reference evidence="2 3" key="1">
    <citation type="submission" date="2016-07" db="EMBL/GenBank/DDBJ databases">
        <title>Pervasive Adenine N6-methylation of Active Genes in Fungi.</title>
        <authorList>
            <consortium name="DOE Joint Genome Institute"/>
            <person name="Mondo S.J."/>
            <person name="Dannebaum R.O."/>
            <person name="Kuo R.C."/>
            <person name="Labutti K."/>
            <person name="Haridas S."/>
            <person name="Kuo A."/>
            <person name="Salamov A."/>
            <person name="Ahrendt S.R."/>
            <person name="Lipzen A."/>
            <person name="Sullivan W."/>
            <person name="Andreopoulos W.B."/>
            <person name="Clum A."/>
            <person name="Lindquist E."/>
            <person name="Daum C."/>
            <person name="Ramamoorthy G.K."/>
            <person name="Gryganskyi A."/>
            <person name="Culley D."/>
            <person name="Magnuson J.K."/>
            <person name="James T.Y."/>
            <person name="O'Malley M.A."/>
            <person name="Stajich J.E."/>
            <person name="Spatafora J.W."/>
            <person name="Visel A."/>
            <person name="Grigoriev I.V."/>
        </authorList>
    </citation>
    <scope>NUCLEOTIDE SEQUENCE [LARGE SCALE GENOMIC DNA]</scope>
    <source>
        <strain evidence="2 3">NRRL 1336</strain>
    </source>
</reference>
<evidence type="ECO:0000313" key="3">
    <source>
        <dbReference type="Proteomes" id="UP000193560"/>
    </source>
</evidence>
<comment type="caution">
    <text evidence="2">The sequence shown here is derived from an EMBL/GenBank/DDBJ whole genome shotgun (WGS) entry which is preliminary data.</text>
</comment>
<keyword evidence="1" id="KW-0472">Membrane</keyword>
<dbReference type="AlphaFoldDB" id="A0A1X2I1W2"/>
<gene>
    <name evidence="2" type="ORF">BCR42DRAFT_150981</name>
</gene>
<keyword evidence="3" id="KW-1185">Reference proteome</keyword>
<dbReference type="EMBL" id="MCGE01000034">
    <property type="protein sequence ID" value="ORZ07618.1"/>
    <property type="molecule type" value="Genomic_DNA"/>
</dbReference>
<evidence type="ECO:0000256" key="1">
    <source>
        <dbReference type="SAM" id="Phobius"/>
    </source>
</evidence>
<dbReference type="Proteomes" id="UP000193560">
    <property type="component" value="Unassembled WGS sequence"/>
</dbReference>